<reference evidence="3 4" key="1">
    <citation type="journal article" date="2014" name="Int. J. Syst. Evol. Microbiol.">
        <title>Complete genome sequence of Corynebacterium casei LMG S-19264T (=DSM 44701T), isolated from a smear-ripened cheese.</title>
        <authorList>
            <consortium name="US DOE Joint Genome Institute (JGI-PGF)"/>
            <person name="Walter F."/>
            <person name="Albersmeier A."/>
            <person name="Kalinowski J."/>
            <person name="Ruckert C."/>
        </authorList>
    </citation>
    <scope>NUCLEOTIDE SEQUENCE [LARGE SCALE GENOMIC DNA]</scope>
    <source>
        <strain evidence="3 4">CGMCC 1.7286</strain>
    </source>
</reference>
<keyword evidence="4" id="KW-1185">Reference proteome</keyword>
<dbReference type="RefSeq" id="WP_188860166.1">
    <property type="nucleotide sequence ID" value="NZ_BMLT01000004.1"/>
</dbReference>
<dbReference type="AlphaFoldDB" id="A0A917ZBZ4"/>
<sequence>MLRTAALSAMCKKMMRNFSKLEKQIILRMIELDGISGPLNVLSNIYHSFPQELNIPNYCYIDVKSESDVTLKLKSDLFNSGSIDLNSIDEKISKMMLSAVMLFEHLESEGLAYFVGDIGISSIGEICSDEQYITFDSLEKEIKILIYKYTRKRIFVTESLKVLSESGSKSEEVIRHEIAQASTKKQLKYTQFALAFTFLGLLVSIFLPMYSVSDINIKNTPIKMSLDESRLNIIKNDLDELLTQIKETRDLIDIEKNKNNTMDEKIMETSKMTDFLVEKIDALNYRLSKIQSAHNKSIQPTANASAD</sequence>
<keyword evidence="2" id="KW-0812">Transmembrane</keyword>
<proteinExistence type="predicted"/>
<evidence type="ECO:0000313" key="3">
    <source>
        <dbReference type="EMBL" id="GGO80433.1"/>
    </source>
</evidence>
<dbReference type="Proteomes" id="UP000599578">
    <property type="component" value="Unassembled WGS sequence"/>
</dbReference>
<evidence type="ECO:0000313" key="4">
    <source>
        <dbReference type="Proteomes" id="UP000599578"/>
    </source>
</evidence>
<feature type="transmembrane region" description="Helical" evidence="2">
    <location>
        <begin position="192"/>
        <end position="210"/>
    </location>
</feature>
<comment type="caution">
    <text evidence="3">The sequence shown here is derived from an EMBL/GenBank/DDBJ whole genome shotgun (WGS) entry which is preliminary data.</text>
</comment>
<keyword evidence="2" id="KW-0472">Membrane</keyword>
<name>A0A917ZBZ4_9GAMM</name>
<evidence type="ECO:0000256" key="2">
    <source>
        <dbReference type="SAM" id="Phobius"/>
    </source>
</evidence>
<keyword evidence="1" id="KW-0175">Coiled coil</keyword>
<keyword evidence="2" id="KW-1133">Transmembrane helix</keyword>
<protein>
    <submittedName>
        <fullName evidence="3">Uncharacterized protein</fullName>
    </submittedName>
</protein>
<feature type="coiled-coil region" evidence="1">
    <location>
        <begin position="231"/>
        <end position="258"/>
    </location>
</feature>
<dbReference type="EMBL" id="BMLT01000004">
    <property type="protein sequence ID" value="GGO80433.1"/>
    <property type="molecule type" value="Genomic_DNA"/>
</dbReference>
<gene>
    <name evidence="3" type="ORF">GCM10011348_17080</name>
</gene>
<evidence type="ECO:0000256" key="1">
    <source>
        <dbReference type="SAM" id="Coils"/>
    </source>
</evidence>
<organism evidence="3 4">
    <name type="scientific">Marinobacterium nitratireducens</name>
    <dbReference type="NCBI Taxonomy" id="518897"/>
    <lineage>
        <taxon>Bacteria</taxon>
        <taxon>Pseudomonadati</taxon>
        <taxon>Pseudomonadota</taxon>
        <taxon>Gammaproteobacteria</taxon>
        <taxon>Oceanospirillales</taxon>
        <taxon>Oceanospirillaceae</taxon>
        <taxon>Marinobacterium</taxon>
    </lineage>
</organism>
<accession>A0A917ZBZ4</accession>